<feature type="region of interest" description="Disordered" evidence="3">
    <location>
        <begin position="458"/>
        <end position="510"/>
    </location>
</feature>
<feature type="region of interest" description="Disordered" evidence="3">
    <location>
        <begin position="276"/>
        <end position="390"/>
    </location>
</feature>
<reference evidence="6 7" key="1">
    <citation type="journal article" date="2021" name="BMC Genomics">
        <title>Datura genome reveals duplications of psychoactive alkaloid biosynthetic genes and high mutation rate following tissue culture.</title>
        <authorList>
            <person name="Rajewski A."/>
            <person name="Carter-House D."/>
            <person name="Stajich J."/>
            <person name="Litt A."/>
        </authorList>
    </citation>
    <scope>NUCLEOTIDE SEQUENCE [LARGE SCALE GENOMIC DNA]</scope>
    <source>
        <strain evidence="6">AR-01</strain>
    </source>
</reference>
<keyword evidence="2" id="KW-0539">Nucleus</keyword>
<feature type="domain" description="HTH myb-type" evidence="5">
    <location>
        <begin position="173"/>
        <end position="229"/>
    </location>
</feature>
<feature type="compositionally biased region" description="Pro residues" evidence="3">
    <location>
        <begin position="335"/>
        <end position="349"/>
    </location>
</feature>
<dbReference type="InterPro" id="IPR017930">
    <property type="entry name" value="Myb_dom"/>
</dbReference>
<dbReference type="Proteomes" id="UP000823775">
    <property type="component" value="Unassembled WGS sequence"/>
</dbReference>
<evidence type="ECO:0000259" key="4">
    <source>
        <dbReference type="PROSITE" id="PS50090"/>
    </source>
</evidence>
<dbReference type="InterPro" id="IPR009057">
    <property type="entry name" value="Homeodomain-like_sf"/>
</dbReference>
<dbReference type="PROSITE" id="PS51294">
    <property type="entry name" value="HTH_MYB"/>
    <property type="match status" value="1"/>
</dbReference>
<organism evidence="6 7">
    <name type="scientific">Datura stramonium</name>
    <name type="common">Jimsonweed</name>
    <name type="synonym">Common thornapple</name>
    <dbReference type="NCBI Taxonomy" id="4076"/>
    <lineage>
        <taxon>Eukaryota</taxon>
        <taxon>Viridiplantae</taxon>
        <taxon>Streptophyta</taxon>
        <taxon>Embryophyta</taxon>
        <taxon>Tracheophyta</taxon>
        <taxon>Spermatophyta</taxon>
        <taxon>Magnoliopsida</taxon>
        <taxon>eudicotyledons</taxon>
        <taxon>Gunneridae</taxon>
        <taxon>Pentapetalae</taxon>
        <taxon>asterids</taxon>
        <taxon>lamiids</taxon>
        <taxon>Solanales</taxon>
        <taxon>Solanaceae</taxon>
        <taxon>Solanoideae</taxon>
        <taxon>Datureae</taxon>
        <taxon>Datura</taxon>
    </lineage>
</organism>
<dbReference type="SUPFAM" id="SSF46689">
    <property type="entry name" value="Homeodomain-like"/>
    <property type="match status" value="1"/>
</dbReference>
<dbReference type="EMBL" id="JACEIK010000319">
    <property type="protein sequence ID" value="MCD7454850.1"/>
    <property type="molecule type" value="Genomic_DNA"/>
</dbReference>
<comment type="subcellular location">
    <subcellularLocation>
        <location evidence="1">Nucleus</location>
    </subcellularLocation>
</comment>
<sequence length="637" mass="67021">MTVLTLLQEVAQVKDAKIDWNELVKKTTTGITNAREYQMLWRHLAYRQVLLDKLDDDAQPLDDDSDLECELDAFPHVSSEASAEAAAYVKVLIASGTPCDTNMSNGNTVEAPLTISIPNTQTSRTAAENSLHGISAYGTKITVPVSVQKQPLPSITAAEGLDTSGPASANFPPRRRRKPWSAAEDMELIAAVQKCGEGNWANILKADFKGDRTASQLSQRWATIRKRHGNMVGNVPQLSEAQLAARHAMSLAFGDNSRAACPINSNGCGIISAGPNSGGGPSNSSRFAAADIASGGPQSKPQQDLVPSKPIIPKNPLPKPAINPDPKAPSKPMIPKNPLPKPAINPDPMAPSKTMIPKNPLPKPAINPDPMAPSKTMIPKNPLPKPAINPDPMAKAAAMAASSRIATHSSATASTQRAAQSKKVVHIMPGGTPAVKSSAPGSFNGLPSNVHFIRTGLVSRPAGPSNASESGTRQLQALRSASPAVQPKPVTAPSRTNASPGVSSAPASSPATVLQVKSKAATIQENQTVVRSNLRSEKAEVFQAVSLANTSQQHVQKDRTFGSGNLLTEKVEGPTSVLGDTVKELGGESKASKIRVEEELIASQEIPSNKNENTKIELAVENTGVQGPAPVTCKVFK</sequence>
<dbReference type="CDD" id="cd11660">
    <property type="entry name" value="SANT_TRF"/>
    <property type="match status" value="1"/>
</dbReference>
<dbReference type="InterPro" id="IPR001005">
    <property type="entry name" value="SANT/Myb"/>
</dbReference>
<feature type="region of interest" description="Disordered" evidence="3">
    <location>
        <begin position="157"/>
        <end position="179"/>
    </location>
</feature>
<evidence type="ECO:0000256" key="3">
    <source>
        <dbReference type="SAM" id="MobiDB-lite"/>
    </source>
</evidence>
<dbReference type="PROSITE" id="PS50090">
    <property type="entry name" value="MYB_LIKE"/>
    <property type="match status" value="1"/>
</dbReference>
<feature type="compositionally biased region" description="Low complexity" evidence="3">
    <location>
        <begin position="498"/>
        <end position="510"/>
    </location>
</feature>
<keyword evidence="7" id="KW-1185">Reference proteome</keyword>
<evidence type="ECO:0000313" key="7">
    <source>
        <dbReference type="Proteomes" id="UP000823775"/>
    </source>
</evidence>
<evidence type="ECO:0000313" key="6">
    <source>
        <dbReference type="EMBL" id="MCD7454850.1"/>
    </source>
</evidence>
<evidence type="ECO:0000256" key="2">
    <source>
        <dbReference type="ARBA" id="ARBA00023242"/>
    </source>
</evidence>
<dbReference type="PANTHER" id="PTHR47206:SF1">
    <property type="entry name" value="HOMEODOMAIN-LIKE SUPERFAMILY PROTEIN"/>
    <property type="match status" value="1"/>
</dbReference>
<feature type="compositionally biased region" description="Pro residues" evidence="3">
    <location>
        <begin position="313"/>
        <end position="329"/>
    </location>
</feature>
<feature type="domain" description="Myb-like" evidence="4">
    <location>
        <begin position="172"/>
        <end position="225"/>
    </location>
</feature>
<accession>A0ABS8S7P1</accession>
<proteinExistence type="predicted"/>
<evidence type="ECO:0000256" key="1">
    <source>
        <dbReference type="ARBA" id="ARBA00004123"/>
    </source>
</evidence>
<dbReference type="PANTHER" id="PTHR47206">
    <property type="entry name" value="HOMEODOMAIN-LIKE SUPERFAMILY PROTEIN"/>
    <property type="match status" value="1"/>
</dbReference>
<dbReference type="Pfam" id="PF00249">
    <property type="entry name" value="Myb_DNA-binding"/>
    <property type="match status" value="1"/>
</dbReference>
<gene>
    <name evidence="6" type="ORF">HAX54_026221</name>
</gene>
<comment type="caution">
    <text evidence="6">The sequence shown here is derived from an EMBL/GenBank/DDBJ whole genome shotgun (WGS) entry which is preliminary data.</text>
</comment>
<protein>
    <submittedName>
        <fullName evidence="6">Uncharacterized protein</fullName>
    </submittedName>
</protein>
<evidence type="ECO:0000259" key="5">
    <source>
        <dbReference type="PROSITE" id="PS51294"/>
    </source>
</evidence>
<feature type="compositionally biased region" description="Pro residues" evidence="3">
    <location>
        <begin position="359"/>
        <end position="371"/>
    </location>
</feature>
<dbReference type="Gene3D" id="1.10.10.60">
    <property type="entry name" value="Homeodomain-like"/>
    <property type="match status" value="1"/>
</dbReference>
<feature type="compositionally biased region" description="Polar residues" evidence="3">
    <location>
        <begin position="465"/>
        <end position="479"/>
    </location>
</feature>
<name>A0ABS8S7P1_DATST</name>
<dbReference type="SMART" id="SM00717">
    <property type="entry name" value="SANT"/>
    <property type="match status" value="1"/>
</dbReference>